<keyword evidence="2" id="KW-1185">Reference proteome</keyword>
<organism evidence="1 2">
    <name type="scientific">Euroglyphus maynei</name>
    <name type="common">Mayne's house dust mite</name>
    <dbReference type="NCBI Taxonomy" id="6958"/>
    <lineage>
        <taxon>Eukaryota</taxon>
        <taxon>Metazoa</taxon>
        <taxon>Ecdysozoa</taxon>
        <taxon>Arthropoda</taxon>
        <taxon>Chelicerata</taxon>
        <taxon>Arachnida</taxon>
        <taxon>Acari</taxon>
        <taxon>Acariformes</taxon>
        <taxon>Sarcoptiformes</taxon>
        <taxon>Astigmata</taxon>
        <taxon>Psoroptidia</taxon>
        <taxon>Analgoidea</taxon>
        <taxon>Pyroglyphidae</taxon>
        <taxon>Pyroglyphinae</taxon>
        <taxon>Euroglyphus</taxon>
    </lineage>
</organism>
<accession>A0A1Y3AUV0</accession>
<gene>
    <name evidence="1" type="ORF">BLA29_008731</name>
</gene>
<evidence type="ECO:0000313" key="1">
    <source>
        <dbReference type="EMBL" id="OTF71568.1"/>
    </source>
</evidence>
<proteinExistence type="predicted"/>
<reference evidence="1 2" key="1">
    <citation type="submission" date="2017-03" db="EMBL/GenBank/DDBJ databases">
        <title>Genome Survey of Euroglyphus maynei.</title>
        <authorList>
            <person name="Arlian L.G."/>
            <person name="Morgan M.S."/>
            <person name="Rider S.D."/>
        </authorList>
    </citation>
    <scope>NUCLEOTIDE SEQUENCE [LARGE SCALE GENOMIC DNA]</scope>
    <source>
        <strain evidence="1">Arlian Lab</strain>
        <tissue evidence="1">Whole body</tissue>
    </source>
</reference>
<name>A0A1Y3AUV0_EURMA</name>
<evidence type="ECO:0000313" key="2">
    <source>
        <dbReference type="Proteomes" id="UP000194236"/>
    </source>
</evidence>
<dbReference type="AlphaFoldDB" id="A0A1Y3AUV0"/>
<comment type="caution">
    <text evidence="1">The sequence shown here is derived from an EMBL/GenBank/DDBJ whole genome shotgun (WGS) entry which is preliminary data.</text>
</comment>
<dbReference type="Proteomes" id="UP000194236">
    <property type="component" value="Unassembled WGS sequence"/>
</dbReference>
<protein>
    <submittedName>
        <fullName evidence="1">Uncharacterized protein</fullName>
    </submittedName>
</protein>
<sequence>MKTIQKSVCCSSGFSSTGSVPLSVGSVVDNQCDHCSCCSSFHHSQLHEEEEDFDNDLVMKRDDYHRKATRKPSILSDRDSALPISPSLNENCGIENSQNSIVDHCNAEDIPKSPADSPDIKIDVREMKDGISSVQITLTGGSNTVTRPSKADLKRMKEFIFSNCNLESS</sequence>
<dbReference type="EMBL" id="MUJZ01060349">
    <property type="protein sequence ID" value="OTF71568.1"/>
    <property type="molecule type" value="Genomic_DNA"/>
</dbReference>